<comment type="caution">
    <text evidence="7">The sequence shown here is derived from an EMBL/GenBank/DDBJ whole genome shotgun (WGS) entry which is preliminary data.</text>
</comment>
<dbReference type="PROSITE" id="PS01095">
    <property type="entry name" value="GH18_1"/>
    <property type="match status" value="1"/>
</dbReference>
<dbReference type="GO" id="GO:0005576">
    <property type="term" value="C:extracellular region"/>
    <property type="evidence" value="ECO:0007669"/>
    <property type="project" value="TreeGrafter"/>
</dbReference>
<evidence type="ECO:0000256" key="5">
    <source>
        <dbReference type="SAM" id="SignalP"/>
    </source>
</evidence>
<dbReference type="InterPro" id="IPR011583">
    <property type="entry name" value="Chitinase_II/V-like_cat"/>
</dbReference>
<gene>
    <name evidence="7" type="ORF">WR25_07407</name>
</gene>
<reference evidence="7 8" key="1">
    <citation type="journal article" date="2017" name="Curr. Biol.">
        <title>Genome architecture and evolution of a unichromosomal asexual nematode.</title>
        <authorList>
            <person name="Fradin H."/>
            <person name="Zegar C."/>
            <person name="Gutwein M."/>
            <person name="Lucas J."/>
            <person name="Kovtun M."/>
            <person name="Corcoran D."/>
            <person name="Baugh L.R."/>
            <person name="Kiontke K."/>
            <person name="Gunsalus K."/>
            <person name="Fitch D.H."/>
            <person name="Piano F."/>
        </authorList>
    </citation>
    <scope>NUCLEOTIDE SEQUENCE [LARGE SCALE GENOMIC DNA]</scope>
    <source>
        <strain evidence="7">PF1309</strain>
    </source>
</reference>
<dbReference type="OrthoDB" id="76388at2759"/>
<accession>A0A2A2KQW6</accession>
<comment type="similarity">
    <text evidence="4">Belongs to the glycosyl hydrolase 18 family.</text>
</comment>
<dbReference type="InterPro" id="IPR050314">
    <property type="entry name" value="Glycosyl_Hydrlase_18"/>
</dbReference>
<dbReference type="GO" id="GO:0006032">
    <property type="term" value="P:chitin catabolic process"/>
    <property type="evidence" value="ECO:0007669"/>
    <property type="project" value="TreeGrafter"/>
</dbReference>
<dbReference type="InterPro" id="IPR017853">
    <property type="entry name" value="GH"/>
</dbReference>
<dbReference type="Pfam" id="PF00704">
    <property type="entry name" value="Glyco_hydro_18"/>
    <property type="match status" value="1"/>
</dbReference>
<keyword evidence="2 3" id="KW-0326">Glycosidase</keyword>
<dbReference type="SMART" id="SM00636">
    <property type="entry name" value="Glyco_18"/>
    <property type="match status" value="1"/>
</dbReference>
<evidence type="ECO:0000313" key="7">
    <source>
        <dbReference type="EMBL" id="PAV76386.1"/>
    </source>
</evidence>
<dbReference type="STRING" id="2018661.A0A2A2KQW6"/>
<evidence type="ECO:0000256" key="3">
    <source>
        <dbReference type="RuleBase" id="RU000489"/>
    </source>
</evidence>
<proteinExistence type="inferred from homology"/>
<dbReference type="GO" id="GO:0008061">
    <property type="term" value="F:chitin binding"/>
    <property type="evidence" value="ECO:0007669"/>
    <property type="project" value="InterPro"/>
</dbReference>
<keyword evidence="5" id="KW-0732">Signal</keyword>
<sequence>MFSSLVFPVLFFLTMAGRTTGQILSCFYEIENFNVSIIEPSLCTHIILIGSSNVDNIGHFQEPPSNVTEEFVKLKNRAPVKLLLAVTGNSAHFTTLVSSEATMQQFADESLAYLDRSGIDGIDIDWEFPVWSWGAKKSDRTRFGDLLRILRQKYGTKKLITVDVAGPPTIAKYSYQADYLNKYADFVQIMSYDYHVYDPILNPVVGFNSPLRRLPYERGILAKMNSDSSLSTYISMGLWKNKTVFGIPTYGYAYTLFNAFINEPYSLATGSKGAVTYSMVCPAMLKKKNIDYKFEWDYPASSPYIHGRDRTWISYEDPRSVTEKAKYAKEQQLAGGMVFDLKSDDYLGLCANGSYPLIRTIKSVLFDKN</sequence>
<evidence type="ECO:0000256" key="1">
    <source>
        <dbReference type="ARBA" id="ARBA00022801"/>
    </source>
</evidence>
<dbReference type="InterPro" id="IPR029070">
    <property type="entry name" value="Chitinase_insertion_sf"/>
</dbReference>
<dbReference type="InterPro" id="IPR001223">
    <property type="entry name" value="Glyco_hydro18_cat"/>
</dbReference>
<dbReference type="Gene3D" id="3.10.50.10">
    <property type="match status" value="1"/>
</dbReference>
<dbReference type="AlphaFoldDB" id="A0A2A2KQW6"/>
<dbReference type="PANTHER" id="PTHR11177:SF317">
    <property type="entry name" value="CHITINASE 12-RELATED"/>
    <property type="match status" value="1"/>
</dbReference>
<evidence type="ECO:0000259" key="6">
    <source>
        <dbReference type="PROSITE" id="PS51910"/>
    </source>
</evidence>
<evidence type="ECO:0000256" key="4">
    <source>
        <dbReference type="RuleBase" id="RU004453"/>
    </source>
</evidence>
<keyword evidence="8" id="KW-1185">Reference proteome</keyword>
<dbReference type="EMBL" id="LIAE01007889">
    <property type="protein sequence ID" value="PAV76386.1"/>
    <property type="molecule type" value="Genomic_DNA"/>
</dbReference>
<dbReference type="GO" id="GO:0005975">
    <property type="term" value="P:carbohydrate metabolic process"/>
    <property type="evidence" value="ECO:0007669"/>
    <property type="project" value="InterPro"/>
</dbReference>
<name>A0A2A2KQW6_9BILA</name>
<keyword evidence="1 3" id="KW-0378">Hydrolase</keyword>
<dbReference type="Proteomes" id="UP000218231">
    <property type="component" value="Unassembled WGS sequence"/>
</dbReference>
<dbReference type="PROSITE" id="PS51910">
    <property type="entry name" value="GH18_2"/>
    <property type="match status" value="1"/>
</dbReference>
<dbReference type="InterPro" id="IPR001579">
    <property type="entry name" value="Glyco_hydro_18_chit_AS"/>
</dbReference>
<dbReference type="SUPFAM" id="SSF51445">
    <property type="entry name" value="(Trans)glycosidases"/>
    <property type="match status" value="1"/>
</dbReference>
<evidence type="ECO:0000313" key="8">
    <source>
        <dbReference type="Proteomes" id="UP000218231"/>
    </source>
</evidence>
<feature type="chain" id="PRO_5012878123" description="GH18 domain-containing protein" evidence="5">
    <location>
        <begin position="22"/>
        <end position="369"/>
    </location>
</feature>
<organism evidence="7 8">
    <name type="scientific">Diploscapter pachys</name>
    <dbReference type="NCBI Taxonomy" id="2018661"/>
    <lineage>
        <taxon>Eukaryota</taxon>
        <taxon>Metazoa</taxon>
        <taxon>Ecdysozoa</taxon>
        <taxon>Nematoda</taxon>
        <taxon>Chromadorea</taxon>
        <taxon>Rhabditida</taxon>
        <taxon>Rhabditina</taxon>
        <taxon>Rhabditomorpha</taxon>
        <taxon>Rhabditoidea</taxon>
        <taxon>Rhabditidae</taxon>
        <taxon>Diploscapter</taxon>
    </lineage>
</organism>
<dbReference type="PANTHER" id="PTHR11177">
    <property type="entry name" value="CHITINASE"/>
    <property type="match status" value="1"/>
</dbReference>
<dbReference type="Gene3D" id="3.20.20.80">
    <property type="entry name" value="Glycosidases"/>
    <property type="match status" value="1"/>
</dbReference>
<feature type="signal peptide" evidence="5">
    <location>
        <begin position="1"/>
        <end position="21"/>
    </location>
</feature>
<protein>
    <recommendedName>
        <fullName evidence="6">GH18 domain-containing protein</fullName>
    </recommendedName>
</protein>
<feature type="domain" description="GH18" evidence="6">
    <location>
        <begin position="22"/>
        <end position="368"/>
    </location>
</feature>
<dbReference type="GO" id="GO:0004568">
    <property type="term" value="F:chitinase activity"/>
    <property type="evidence" value="ECO:0007669"/>
    <property type="project" value="TreeGrafter"/>
</dbReference>
<evidence type="ECO:0000256" key="2">
    <source>
        <dbReference type="ARBA" id="ARBA00023295"/>
    </source>
</evidence>